<dbReference type="InterPro" id="IPR036388">
    <property type="entry name" value="WH-like_DNA-bd_sf"/>
</dbReference>
<dbReference type="AlphaFoldDB" id="A0A7C9R994"/>
<reference evidence="2 3" key="1">
    <citation type="submission" date="2020-02" db="EMBL/GenBank/DDBJ databases">
        <title>Genome sequence of the type strain CGMCC 1.15528 of Mesorhizobium zhangyense.</title>
        <authorList>
            <person name="Gao J."/>
            <person name="Sun J."/>
        </authorList>
    </citation>
    <scope>NUCLEOTIDE SEQUENCE [LARGE SCALE GENOMIC DNA]</scope>
    <source>
        <strain evidence="2 3">CGMCC 1.15528</strain>
    </source>
</reference>
<dbReference type="PANTHER" id="PTHR33221">
    <property type="entry name" value="WINGED HELIX-TURN-HELIX TRANSCRIPTIONAL REGULATOR, RRF2 FAMILY"/>
    <property type="match status" value="1"/>
</dbReference>
<protein>
    <submittedName>
        <fullName evidence="2">Rrf2 family transcriptional regulator</fullName>
    </submittedName>
</protein>
<comment type="caution">
    <text evidence="2">The sequence shown here is derived from an EMBL/GenBank/DDBJ whole genome shotgun (WGS) entry which is preliminary data.</text>
</comment>
<dbReference type="GO" id="GO:0003700">
    <property type="term" value="F:DNA-binding transcription factor activity"/>
    <property type="evidence" value="ECO:0007669"/>
    <property type="project" value="TreeGrafter"/>
</dbReference>
<dbReference type="EMBL" id="JAAKZG010000006">
    <property type="protein sequence ID" value="NGN42698.1"/>
    <property type="molecule type" value="Genomic_DNA"/>
</dbReference>
<sequence>MRLTYHTDHALRMLVYLALNRGRPSRVVDVAESYGISRNHLLKVALRLGRLGYLTTVRGRSGGIALARKPEDINLGDVVRQIEDDFGLVECMRPEGGTCVISAACRLKGVVRKAVEAFLSVFDEYSLADIAGNREVLAELLGLTGKTAEPA</sequence>
<dbReference type="PROSITE" id="PS01332">
    <property type="entry name" value="HTH_RRF2_1"/>
    <property type="match status" value="1"/>
</dbReference>
<evidence type="ECO:0000313" key="2">
    <source>
        <dbReference type="EMBL" id="NGN42698.1"/>
    </source>
</evidence>
<dbReference type="InterPro" id="IPR036390">
    <property type="entry name" value="WH_DNA-bd_sf"/>
</dbReference>
<gene>
    <name evidence="2" type="ORF">G6N74_16635</name>
</gene>
<dbReference type="SUPFAM" id="SSF46785">
    <property type="entry name" value="Winged helix' DNA-binding domain"/>
    <property type="match status" value="1"/>
</dbReference>
<dbReference type="RefSeq" id="WP_165119062.1">
    <property type="nucleotide sequence ID" value="NZ_JAAKZG010000006.1"/>
</dbReference>
<dbReference type="InterPro" id="IPR000944">
    <property type="entry name" value="Tscrpt_reg_Rrf2"/>
</dbReference>
<dbReference type="NCBIfam" id="TIGR00738">
    <property type="entry name" value="rrf2_super"/>
    <property type="match status" value="1"/>
</dbReference>
<name>A0A7C9R994_9HYPH</name>
<dbReference type="GO" id="GO:0003677">
    <property type="term" value="F:DNA binding"/>
    <property type="evidence" value="ECO:0007669"/>
    <property type="project" value="UniProtKB-KW"/>
</dbReference>
<evidence type="ECO:0000313" key="3">
    <source>
        <dbReference type="Proteomes" id="UP000481252"/>
    </source>
</evidence>
<dbReference type="Proteomes" id="UP000481252">
    <property type="component" value="Unassembled WGS sequence"/>
</dbReference>
<keyword evidence="3" id="KW-1185">Reference proteome</keyword>
<dbReference type="InterPro" id="IPR030489">
    <property type="entry name" value="TR_Rrf2-type_CS"/>
</dbReference>
<accession>A0A7C9R994</accession>
<dbReference type="PROSITE" id="PS51197">
    <property type="entry name" value="HTH_RRF2_2"/>
    <property type="match status" value="1"/>
</dbReference>
<keyword evidence="1" id="KW-0238">DNA-binding</keyword>
<dbReference type="Gene3D" id="1.10.10.10">
    <property type="entry name" value="Winged helix-like DNA-binding domain superfamily/Winged helix DNA-binding domain"/>
    <property type="match status" value="1"/>
</dbReference>
<proteinExistence type="predicted"/>
<dbReference type="PANTHER" id="PTHR33221:SF4">
    <property type="entry name" value="HTH-TYPE TRANSCRIPTIONAL REPRESSOR NSRR"/>
    <property type="match status" value="1"/>
</dbReference>
<dbReference type="GO" id="GO:0005829">
    <property type="term" value="C:cytosol"/>
    <property type="evidence" value="ECO:0007669"/>
    <property type="project" value="TreeGrafter"/>
</dbReference>
<organism evidence="2 3">
    <name type="scientific">Mesorhizobium zhangyense</name>
    <dbReference type="NCBI Taxonomy" id="1776730"/>
    <lineage>
        <taxon>Bacteria</taxon>
        <taxon>Pseudomonadati</taxon>
        <taxon>Pseudomonadota</taxon>
        <taxon>Alphaproteobacteria</taxon>
        <taxon>Hyphomicrobiales</taxon>
        <taxon>Phyllobacteriaceae</taxon>
        <taxon>Mesorhizobium</taxon>
    </lineage>
</organism>
<evidence type="ECO:0000256" key="1">
    <source>
        <dbReference type="ARBA" id="ARBA00023125"/>
    </source>
</evidence>
<dbReference type="Pfam" id="PF02082">
    <property type="entry name" value="Rrf2"/>
    <property type="match status" value="1"/>
</dbReference>